<dbReference type="RefSeq" id="WP_355395928.1">
    <property type="nucleotide sequence ID" value="NZ_JBEGHN010000012.1"/>
</dbReference>
<feature type="region of interest" description="Disordered" evidence="2">
    <location>
        <begin position="1"/>
        <end position="37"/>
    </location>
</feature>
<organism evidence="4 5">
    <name type="scientific">Streptomyces ossamyceticus</name>
    <dbReference type="NCBI Taxonomy" id="249581"/>
    <lineage>
        <taxon>Bacteria</taxon>
        <taxon>Bacillati</taxon>
        <taxon>Actinomycetota</taxon>
        <taxon>Actinomycetes</taxon>
        <taxon>Kitasatosporales</taxon>
        <taxon>Streptomycetaceae</taxon>
        <taxon>Streptomyces</taxon>
    </lineage>
</organism>
<comment type="caution">
    <text evidence="4">The sequence shown here is derived from an EMBL/GenBank/DDBJ whole genome shotgun (WGS) entry which is preliminary data.</text>
</comment>
<name>A0ABV2UUK0_9ACTN</name>
<gene>
    <name evidence="4" type="ORF">ABZZ21_11725</name>
</gene>
<dbReference type="Pfam" id="PF00171">
    <property type="entry name" value="Aldedh"/>
    <property type="match status" value="1"/>
</dbReference>
<evidence type="ECO:0000256" key="1">
    <source>
        <dbReference type="ARBA" id="ARBA00023002"/>
    </source>
</evidence>
<dbReference type="Gene3D" id="3.40.605.10">
    <property type="entry name" value="Aldehyde Dehydrogenase, Chain A, domain 1"/>
    <property type="match status" value="1"/>
</dbReference>
<dbReference type="EMBL" id="JBEXPZ010000013">
    <property type="protein sequence ID" value="MET9845228.1"/>
    <property type="molecule type" value="Genomic_DNA"/>
</dbReference>
<accession>A0ABV2UUK0</accession>
<dbReference type="Proteomes" id="UP001550210">
    <property type="component" value="Unassembled WGS sequence"/>
</dbReference>
<dbReference type="PANTHER" id="PTHR11699">
    <property type="entry name" value="ALDEHYDE DEHYDROGENASE-RELATED"/>
    <property type="match status" value="1"/>
</dbReference>
<dbReference type="InterPro" id="IPR016162">
    <property type="entry name" value="Ald_DH_N"/>
</dbReference>
<feature type="domain" description="Aldehyde dehydrogenase" evidence="3">
    <location>
        <begin position="80"/>
        <end position="341"/>
    </location>
</feature>
<evidence type="ECO:0000259" key="3">
    <source>
        <dbReference type="Pfam" id="PF00171"/>
    </source>
</evidence>
<dbReference type="SUPFAM" id="SSF53720">
    <property type="entry name" value="ALDH-like"/>
    <property type="match status" value="1"/>
</dbReference>
<proteinExistence type="predicted"/>
<sequence length="430" mass="45908">MSVPPANTPRPHGSGTAVMGPAPGHGEAPARQPGDDGFAADAAEAVWRNREELVAVLETIATRRAAEDEIGFALAALRGADGELTAHRPRPIGELGVFLPSNNLLYSYVLFGLIPALYTRHIVMRPSQRALTQTREIHRIMSADPLLRGRHPVELVSMTQREFLARCADAEAVVFNGRPENAIGVGERMGDDTLFLAFGSGPNPLVVGADGDVKQAAADILGTRMFNSGQDCLCPDVVFAHDDIADDLLTALREGAAEVPVGPLSDPRTVVAPLSYPDAVEQTAEFLGAHRDRVVFGGRADPRTGLVEPTVLDLPWDPAFAPPEFFAPVVCVMRYSTGADLRHWLDSPAELLRGMYVSVYGEPALRGDRAGTGVVLRERTALDAEDGNQPLGGYGWQAGHVRSGGRVTARPLLLSAELGRGDTDAEGPRT</sequence>
<evidence type="ECO:0000313" key="4">
    <source>
        <dbReference type="EMBL" id="MET9845228.1"/>
    </source>
</evidence>
<dbReference type="InterPro" id="IPR016161">
    <property type="entry name" value="Ald_DH/histidinol_DH"/>
</dbReference>
<dbReference type="Gene3D" id="3.40.309.10">
    <property type="entry name" value="Aldehyde Dehydrogenase, Chain A, domain 2"/>
    <property type="match status" value="1"/>
</dbReference>
<reference evidence="4 5" key="1">
    <citation type="submission" date="2024-06" db="EMBL/GenBank/DDBJ databases">
        <title>The Natural Products Discovery Center: Release of the First 8490 Sequenced Strains for Exploring Actinobacteria Biosynthetic Diversity.</title>
        <authorList>
            <person name="Kalkreuter E."/>
            <person name="Kautsar S.A."/>
            <person name="Yang D."/>
            <person name="Bader C.D."/>
            <person name="Teijaro C.N."/>
            <person name="Fluegel L."/>
            <person name="Davis C.M."/>
            <person name="Simpson J.R."/>
            <person name="Lauterbach L."/>
            <person name="Steele A.D."/>
            <person name="Gui C."/>
            <person name="Meng S."/>
            <person name="Li G."/>
            <person name="Viehrig K."/>
            <person name="Ye F."/>
            <person name="Su P."/>
            <person name="Kiefer A.F."/>
            <person name="Nichols A."/>
            <person name="Cepeda A.J."/>
            <person name="Yan W."/>
            <person name="Fan B."/>
            <person name="Jiang Y."/>
            <person name="Adhikari A."/>
            <person name="Zheng C.-J."/>
            <person name="Schuster L."/>
            <person name="Cowan T.M."/>
            <person name="Smanski M.J."/>
            <person name="Chevrette M.G."/>
            <person name="De Carvalho L.P.S."/>
            <person name="Shen B."/>
        </authorList>
    </citation>
    <scope>NUCLEOTIDE SEQUENCE [LARGE SCALE GENOMIC DNA]</scope>
    <source>
        <strain evidence="4 5">NPDC006434</strain>
    </source>
</reference>
<keyword evidence="1" id="KW-0560">Oxidoreductase</keyword>
<evidence type="ECO:0000256" key="2">
    <source>
        <dbReference type="SAM" id="MobiDB-lite"/>
    </source>
</evidence>
<dbReference type="InterPro" id="IPR015590">
    <property type="entry name" value="Aldehyde_DH_dom"/>
</dbReference>
<protein>
    <submittedName>
        <fullName evidence="4">Aldehyde dehydrogenase family protein</fullName>
    </submittedName>
</protein>
<keyword evidence="5" id="KW-1185">Reference proteome</keyword>
<evidence type="ECO:0000313" key="5">
    <source>
        <dbReference type="Proteomes" id="UP001550210"/>
    </source>
</evidence>
<dbReference type="InterPro" id="IPR016163">
    <property type="entry name" value="Ald_DH_C"/>
</dbReference>